<evidence type="ECO:0000313" key="1">
    <source>
        <dbReference type="EMBL" id="KDR77051.1"/>
    </source>
</evidence>
<dbReference type="HOGENOM" id="CLU_078867_1_0_1"/>
<dbReference type="AlphaFoldDB" id="A0A067T1Q4"/>
<dbReference type="EMBL" id="KL142377">
    <property type="protein sequence ID" value="KDR77051.1"/>
    <property type="molecule type" value="Genomic_DNA"/>
</dbReference>
<accession>A0A067T1Q4</accession>
<gene>
    <name evidence="1" type="ORF">GALMADRAFT_47294</name>
</gene>
<name>A0A067T1Q4_GALM3</name>
<reference evidence="2" key="1">
    <citation type="journal article" date="2014" name="Proc. Natl. Acad. Sci. U.S.A.">
        <title>Extensive sampling of basidiomycete genomes demonstrates inadequacy of the white-rot/brown-rot paradigm for wood decay fungi.</title>
        <authorList>
            <person name="Riley R."/>
            <person name="Salamov A.A."/>
            <person name="Brown D.W."/>
            <person name="Nagy L.G."/>
            <person name="Floudas D."/>
            <person name="Held B.W."/>
            <person name="Levasseur A."/>
            <person name="Lombard V."/>
            <person name="Morin E."/>
            <person name="Otillar R."/>
            <person name="Lindquist E.A."/>
            <person name="Sun H."/>
            <person name="LaButti K.M."/>
            <person name="Schmutz J."/>
            <person name="Jabbour D."/>
            <person name="Luo H."/>
            <person name="Baker S.E."/>
            <person name="Pisabarro A.G."/>
            <person name="Walton J.D."/>
            <person name="Blanchette R.A."/>
            <person name="Henrissat B."/>
            <person name="Martin F."/>
            <person name="Cullen D."/>
            <person name="Hibbett D.S."/>
            <person name="Grigoriev I.V."/>
        </authorList>
    </citation>
    <scope>NUCLEOTIDE SEQUENCE [LARGE SCALE GENOMIC DNA]</scope>
    <source>
        <strain evidence="2">CBS 339.88</strain>
    </source>
</reference>
<evidence type="ECO:0000313" key="2">
    <source>
        <dbReference type="Proteomes" id="UP000027222"/>
    </source>
</evidence>
<keyword evidence="2" id="KW-1185">Reference proteome</keyword>
<dbReference type="PANTHER" id="PTHR46579:SF2">
    <property type="entry name" value="C2H2-TYPE DOMAIN-CONTAINING PROTEIN"/>
    <property type="match status" value="1"/>
</dbReference>
<dbReference type="Proteomes" id="UP000027222">
    <property type="component" value="Unassembled WGS sequence"/>
</dbReference>
<proteinExistence type="predicted"/>
<feature type="non-terminal residue" evidence="1">
    <location>
        <position position="1"/>
    </location>
</feature>
<organism evidence="1 2">
    <name type="scientific">Galerina marginata (strain CBS 339.88)</name>
    <dbReference type="NCBI Taxonomy" id="685588"/>
    <lineage>
        <taxon>Eukaryota</taxon>
        <taxon>Fungi</taxon>
        <taxon>Dikarya</taxon>
        <taxon>Basidiomycota</taxon>
        <taxon>Agaricomycotina</taxon>
        <taxon>Agaricomycetes</taxon>
        <taxon>Agaricomycetidae</taxon>
        <taxon>Agaricales</taxon>
        <taxon>Agaricineae</taxon>
        <taxon>Strophariaceae</taxon>
        <taxon>Galerina</taxon>
    </lineage>
</organism>
<protein>
    <submittedName>
        <fullName evidence="1">Uncharacterized protein</fullName>
    </submittedName>
</protein>
<dbReference type="OrthoDB" id="3234349at2759"/>
<dbReference type="PANTHER" id="PTHR46579">
    <property type="entry name" value="F5/8 TYPE C DOMAIN-CONTAINING PROTEIN-RELATED"/>
    <property type="match status" value="1"/>
</dbReference>
<sequence>LAMVCLSLPPGIRYLEENIYLAGAIPGEPTLDAINPYLTPLMSDLTVSYDPGTYFSKTYEYPGGRISRSAIIPLIADTPASKKVSGNCGHAGKYFCSRCRLQRSHIDDLDYASWPPGLTRAQHEAFAETWRTAPSKAQQQAFASKNGIRWSALLLLPYWQPSDWSVTEGLHVLLLGVVPRHCRDLLGLNFKDLPKTDDIEDDDEPP</sequence>
<dbReference type="STRING" id="685588.A0A067T1Q4"/>
<feature type="non-terminal residue" evidence="1">
    <location>
        <position position="206"/>
    </location>
</feature>